<evidence type="ECO:0000313" key="4">
    <source>
        <dbReference type="Proteomes" id="UP001500236"/>
    </source>
</evidence>
<dbReference type="EMBL" id="BAAAVT010000001">
    <property type="protein sequence ID" value="GAA3050873.1"/>
    <property type="molecule type" value="Genomic_DNA"/>
</dbReference>
<sequence>MKAKIWTSLVILLLIIFLGAAGYNAWRLLTAEETAAQLIGVGAVLVIALGAWVLVRELLFGLGSERLGRILDAEGGLPEDRVERSPGGRPNRQQADEQFGRYAAEAEANPEDWRSWFRLSVAYDVASDRSRARKMMRRAIRMQRSESRS</sequence>
<name>A0ABP6LLT2_9MICC</name>
<keyword evidence="4" id="KW-1185">Reference proteome</keyword>
<proteinExistence type="predicted"/>
<keyword evidence="2" id="KW-1133">Transmembrane helix</keyword>
<dbReference type="RefSeq" id="WP_070159482.1">
    <property type="nucleotide sequence ID" value="NZ_BAAAVT010000001.1"/>
</dbReference>
<keyword evidence="2" id="KW-0812">Transmembrane</keyword>
<comment type="caution">
    <text evidence="3">The sequence shown here is derived from an EMBL/GenBank/DDBJ whole genome shotgun (WGS) entry which is preliminary data.</text>
</comment>
<protein>
    <recommendedName>
        <fullName evidence="5">Tetratricopeptide repeat protein</fullName>
    </recommendedName>
</protein>
<reference evidence="4" key="1">
    <citation type="journal article" date="2019" name="Int. J. Syst. Evol. Microbiol.">
        <title>The Global Catalogue of Microorganisms (GCM) 10K type strain sequencing project: providing services to taxonomists for standard genome sequencing and annotation.</title>
        <authorList>
            <consortium name="The Broad Institute Genomics Platform"/>
            <consortium name="The Broad Institute Genome Sequencing Center for Infectious Disease"/>
            <person name="Wu L."/>
            <person name="Ma J."/>
        </authorList>
    </citation>
    <scope>NUCLEOTIDE SEQUENCE [LARGE SCALE GENOMIC DNA]</scope>
    <source>
        <strain evidence="4">JCM 14309</strain>
    </source>
</reference>
<organism evidence="3 4">
    <name type="scientific">Nesterenkonia aethiopica</name>
    <dbReference type="NCBI Taxonomy" id="269144"/>
    <lineage>
        <taxon>Bacteria</taxon>
        <taxon>Bacillati</taxon>
        <taxon>Actinomycetota</taxon>
        <taxon>Actinomycetes</taxon>
        <taxon>Micrococcales</taxon>
        <taxon>Micrococcaceae</taxon>
        <taxon>Nesterenkonia</taxon>
    </lineage>
</organism>
<feature type="region of interest" description="Disordered" evidence="1">
    <location>
        <begin position="77"/>
        <end position="101"/>
    </location>
</feature>
<evidence type="ECO:0000256" key="2">
    <source>
        <dbReference type="SAM" id="Phobius"/>
    </source>
</evidence>
<gene>
    <name evidence="3" type="ORF">GCM10010529_01210</name>
</gene>
<evidence type="ECO:0000313" key="3">
    <source>
        <dbReference type="EMBL" id="GAA3050873.1"/>
    </source>
</evidence>
<keyword evidence="2" id="KW-0472">Membrane</keyword>
<evidence type="ECO:0008006" key="5">
    <source>
        <dbReference type="Google" id="ProtNLM"/>
    </source>
</evidence>
<dbReference type="Proteomes" id="UP001500236">
    <property type="component" value="Unassembled WGS sequence"/>
</dbReference>
<evidence type="ECO:0000256" key="1">
    <source>
        <dbReference type="SAM" id="MobiDB-lite"/>
    </source>
</evidence>
<accession>A0ABP6LLT2</accession>
<feature type="compositionally biased region" description="Basic and acidic residues" evidence="1">
    <location>
        <begin position="77"/>
        <end position="86"/>
    </location>
</feature>
<feature type="transmembrane region" description="Helical" evidence="2">
    <location>
        <begin position="38"/>
        <end position="59"/>
    </location>
</feature>